<evidence type="ECO:0000313" key="2">
    <source>
        <dbReference type="Proteomes" id="UP001279734"/>
    </source>
</evidence>
<organism evidence="1 2">
    <name type="scientific">Nepenthes gracilis</name>
    <name type="common">Slender pitcher plant</name>
    <dbReference type="NCBI Taxonomy" id="150966"/>
    <lineage>
        <taxon>Eukaryota</taxon>
        <taxon>Viridiplantae</taxon>
        <taxon>Streptophyta</taxon>
        <taxon>Embryophyta</taxon>
        <taxon>Tracheophyta</taxon>
        <taxon>Spermatophyta</taxon>
        <taxon>Magnoliopsida</taxon>
        <taxon>eudicotyledons</taxon>
        <taxon>Gunneridae</taxon>
        <taxon>Pentapetalae</taxon>
        <taxon>Caryophyllales</taxon>
        <taxon>Nepenthaceae</taxon>
        <taxon>Nepenthes</taxon>
    </lineage>
</organism>
<comment type="caution">
    <text evidence="1">The sequence shown here is derived from an EMBL/GenBank/DDBJ whole genome shotgun (WGS) entry which is preliminary data.</text>
</comment>
<accession>A0AAD3XLA8</accession>
<gene>
    <name evidence="1" type="ORF">Nepgr_010718</name>
</gene>
<sequence>MALTVRDITFSLSLDNLDAIRTKYDVPNTMAMVVPGPDDRACSPPDGFITVYEVHLKGELCFPVSLELYHIMIKLGVPFVRLQPNTIRYLVSLCVFARCHKKVLEVLMMKIMFHFTHNLDWITMTPRPEFAVMSGGNPNSTKR</sequence>
<evidence type="ECO:0000313" key="1">
    <source>
        <dbReference type="EMBL" id="GMH08878.1"/>
    </source>
</evidence>
<dbReference type="AlphaFoldDB" id="A0AAD3XLA8"/>
<proteinExistence type="predicted"/>
<dbReference type="Proteomes" id="UP001279734">
    <property type="component" value="Unassembled WGS sequence"/>
</dbReference>
<name>A0AAD3XLA8_NEPGR</name>
<reference evidence="1" key="1">
    <citation type="submission" date="2023-05" db="EMBL/GenBank/DDBJ databases">
        <title>Nepenthes gracilis genome sequencing.</title>
        <authorList>
            <person name="Fukushima K."/>
        </authorList>
    </citation>
    <scope>NUCLEOTIDE SEQUENCE</scope>
    <source>
        <strain evidence="1">SING2019-196</strain>
    </source>
</reference>
<dbReference type="EMBL" id="BSYO01000008">
    <property type="protein sequence ID" value="GMH08878.1"/>
    <property type="molecule type" value="Genomic_DNA"/>
</dbReference>
<protein>
    <submittedName>
        <fullName evidence="1">Uncharacterized protein</fullName>
    </submittedName>
</protein>
<keyword evidence="2" id="KW-1185">Reference proteome</keyword>